<comment type="caution">
    <text evidence="1">The sequence shown here is derived from an EMBL/GenBank/DDBJ whole genome shotgun (WGS) entry which is preliminary data.</text>
</comment>
<dbReference type="Proteomes" id="UP000578077">
    <property type="component" value="Unassembled WGS sequence"/>
</dbReference>
<dbReference type="EMBL" id="JACHLY010000001">
    <property type="protein sequence ID" value="MBB5996376.1"/>
    <property type="molecule type" value="Genomic_DNA"/>
</dbReference>
<accession>A0A841E008</accession>
<dbReference type="Pfam" id="PF14100">
    <property type="entry name" value="DUF6807"/>
    <property type="match status" value="1"/>
</dbReference>
<dbReference type="AlphaFoldDB" id="A0A841E008"/>
<gene>
    <name evidence="1" type="ORF">HNR25_000127</name>
</gene>
<name>A0A841E008_9ACTN</name>
<sequence length="308" mass="32634">MAAGDADGGRAGSGHGEGAAVLRCRGSVVAEWNSGAGVDPQLSPRPYLHPVRTPAGTTVTEVRPDDHLHHLGVGVTVPDVNGSSFWGGTTFVRDRGPVLLDNHGRQEHRGWDAAADDRSVERIAWVGRDGTELLGEVRETAAWEVDAHTWALDLHTRLVAGERDLEVNSPATKGRPGAGYGGFFWRAPRHARPPRVLGPGAEGEDALHGSRAPWLALQGTSDSEQRWSLVFAAAGPVADPWFVRAGEYPGVGGSLAWRDPLHVAARSAVERRVLTLVADGHPSPDRLAGLVATARDRLGAPAPERSAA</sequence>
<evidence type="ECO:0000313" key="1">
    <source>
        <dbReference type="EMBL" id="MBB5996376.1"/>
    </source>
</evidence>
<evidence type="ECO:0000313" key="2">
    <source>
        <dbReference type="Proteomes" id="UP000578077"/>
    </source>
</evidence>
<proteinExistence type="predicted"/>
<dbReference type="InterPro" id="IPR029475">
    <property type="entry name" value="DUF6807"/>
</dbReference>
<reference evidence="1 2" key="1">
    <citation type="submission" date="2020-08" db="EMBL/GenBank/DDBJ databases">
        <title>Sequencing the genomes of 1000 actinobacteria strains.</title>
        <authorList>
            <person name="Klenk H.-P."/>
        </authorList>
    </citation>
    <scope>NUCLEOTIDE SEQUENCE [LARGE SCALE GENOMIC DNA]</scope>
    <source>
        <strain evidence="1 2">DSM 44593</strain>
    </source>
</reference>
<evidence type="ECO:0008006" key="3">
    <source>
        <dbReference type="Google" id="ProtNLM"/>
    </source>
</evidence>
<keyword evidence="2" id="KW-1185">Reference proteome</keyword>
<protein>
    <recommendedName>
        <fullName evidence="3">Oxidoreductase</fullName>
    </recommendedName>
</protein>
<dbReference type="RefSeq" id="WP_184632462.1">
    <property type="nucleotide sequence ID" value="NZ_BAABKT010000044.1"/>
</dbReference>
<organism evidence="1 2">
    <name type="scientific">Streptomonospora salina</name>
    <dbReference type="NCBI Taxonomy" id="104205"/>
    <lineage>
        <taxon>Bacteria</taxon>
        <taxon>Bacillati</taxon>
        <taxon>Actinomycetota</taxon>
        <taxon>Actinomycetes</taxon>
        <taxon>Streptosporangiales</taxon>
        <taxon>Nocardiopsidaceae</taxon>
        <taxon>Streptomonospora</taxon>
    </lineage>
</organism>